<evidence type="ECO:0000313" key="1">
    <source>
        <dbReference type="EMBL" id="BBO71867.1"/>
    </source>
</evidence>
<dbReference type="RefSeq" id="WP_155319644.1">
    <property type="nucleotide sequence ID" value="NZ_AP021874.1"/>
</dbReference>
<dbReference type="AlphaFoldDB" id="A0A5K7Z5J6"/>
<gene>
    <name evidence="1" type="ORF">DSCA_57970</name>
</gene>
<dbReference type="OrthoDB" id="5470682at2"/>
<name>A0A5K7Z5J6_9BACT</name>
<accession>A0A5K7Z5J6</accession>
<protein>
    <submittedName>
        <fullName evidence="1">Uncharacterized protein</fullName>
    </submittedName>
</protein>
<keyword evidence="2" id="KW-1185">Reference proteome</keyword>
<evidence type="ECO:0000313" key="2">
    <source>
        <dbReference type="Proteomes" id="UP000427906"/>
    </source>
</evidence>
<dbReference type="KEGG" id="dalk:DSCA_57970"/>
<sequence length="86" mass="9519">MFIPDGSVDPTRFCHRPVIAEDGETLGKTLRRFQVQGIAPDDDVIDQDIILVWGRSPRIITGADILGRLLRRIAEPIASPAAVRSR</sequence>
<organism evidence="1 2">
    <name type="scientific">Desulfosarcina alkanivorans</name>
    <dbReference type="NCBI Taxonomy" id="571177"/>
    <lineage>
        <taxon>Bacteria</taxon>
        <taxon>Pseudomonadati</taxon>
        <taxon>Thermodesulfobacteriota</taxon>
        <taxon>Desulfobacteria</taxon>
        <taxon>Desulfobacterales</taxon>
        <taxon>Desulfosarcinaceae</taxon>
        <taxon>Desulfosarcina</taxon>
    </lineage>
</organism>
<dbReference type="EMBL" id="AP021874">
    <property type="protein sequence ID" value="BBO71867.1"/>
    <property type="molecule type" value="Genomic_DNA"/>
</dbReference>
<reference evidence="1 2" key="1">
    <citation type="submission" date="2019-11" db="EMBL/GenBank/DDBJ databases">
        <title>Comparative genomics of hydrocarbon-degrading Desulfosarcina strains.</title>
        <authorList>
            <person name="Watanabe M."/>
            <person name="Kojima H."/>
            <person name="Fukui M."/>
        </authorList>
    </citation>
    <scope>NUCLEOTIDE SEQUENCE [LARGE SCALE GENOMIC DNA]</scope>
    <source>
        <strain evidence="1 2">PL12</strain>
    </source>
</reference>
<dbReference type="Proteomes" id="UP000427906">
    <property type="component" value="Chromosome"/>
</dbReference>
<proteinExistence type="predicted"/>